<protein>
    <submittedName>
        <fullName evidence="1">3-isopropylmalate dehydratase small subunit</fullName>
    </submittedName>
</protein>
<dbReference type="SUPFAM" id="SSF52016">
    <property type="entry name" value="LeuD/IlvD-like"/>
    <property type="match status" value="1"/>
</dbReference>
<dbReference type="EMBL" id="JACHHK010000005">
    <property type="protein sequence ID" value="MBB5183451.1"/>
    <property type="molecule type" value="Genomic_DNA"/>
</dbReference>
<dbReference type="AlphaFoldDB" id="A0A7W8CXZ5"/>
<reference evidence="1 2" key="1">
    <citation type="submission" date="2020-08" db="EMBL/GenBank/DDBJ databases">
        <title>Genomic Encyclopedia of Type Strains, Phase IV (KMG-IV): sequencing the most valuable type-strain genomes for metagenomic binning, comparative biology and taxonomic classification.</title>
        <authorList>
            <person name="Goeker M."/>
        </authorList>
    </citation>
    <scope>NUCLEOTIDE SEQUENCE [LARGE SCALE GENOMIC DNA]</scope>
    <source>
        <strain evidence="1 2">DSM 25799</strain>
    </source>
</reference>
<dbReference type="Proteomes" id="UP000539953">
    <property type="component" value="Unassembled WGS sequence"/>
</dbReference>
<dbReference type="InterPro" id="IPR015928">
    <property type="entry name" value="Aconitase/3IPM_dehydase_swvl"/>
</dbReference>
<dbReference type="Gene3D" id="3.20.19.10">
    <property type="entry name" value="Aconitase, domain 4"/>
    <property type="match status" value="1"/>
</dbReference>
<name>A0A7W8CXZ5_9FIRM</name>
<comment type="caution">
    <text evidence="1">The sequence shown here is derived from an EMBL/GenBank/DDBJ whole genome shotgun (WGS) entry which is preliminary data.</text>
</comment>
<keyword evidence="2" id="KW-1185">Reference proteome</keyword>
<evidence type="ECO:0000313" key="2">
    <source>
        <dbReference type="Proteomes" id="UP000539953"/>
    </source>
</evidence>
<accession>A0A7W8CXZ5</accession>
<proteinExistence type="predicted"/>
<organism evidence="1 2">
    <name type="scientific">Catenisphaera adipataccumulans</name>
    <dbReference type="NCBI Taxonomy" id="700500"/>
    <lineage>
        <taxon>Bacteria</taxon>
        <taxon>Bacillati</taxon>
        <taxon>Bacillota</taxon>
        <taxon>Erysipelotrichia</taxon>
        <taxon>Erysipelotrichales</taxon>
        <taxon>Erysipelotrichaceae</taxon>
        <taxon>Catenisphaera</taxon>
    </lineage>
</organism>
<gene>
    <name evidence="1" type="ORF">HNQ47_001473</name>
</gene>
<sequence>MKSGIIQIMQNNILPAAIRPHAILTTDHFGIEKEEDLTWLYDQGVRYILAAGFSAGAFRNCVDLGIFPIELRQAVTFQDGQNAELEINDKIKVNDRTYSLPKWPDWMCALIADGGLIGHARKAGDGHA</sequence>
<dbReference type="RefSeq" id="WP_183328742.1">
    <property type="nucleotide sequence ID" value="NZ_JACHHK010000005.1"/>
</dbReference>
<evidence type="ECO:0000313" key="1">
    <source>
        <dbReference type="EMBL" id="MBB5183451.1"/>
    </source>
</evidence>